<evidence type="ECO:0000256" key="1">
    <source>
        <dbReference type="SAM" id="MobiDB-lite"/>
    </source>
</evidence>
<comment type="caution">
    <text evidence="2">The sequence shown here is derived from an EMBL/GenBank/DDBJ whole genome shotgun (WGS) entry which is preliminary data.</text>
</comment>
<proteinExistence type="predicted"/>
<accession>A0A8S9RI07</accession>
<name>A0A8S9RI07_BRACR</name>
<feature type="region of interest" description="Disordered" evidence="1">
    <location>
        <begin position="34"/>
        <end position="53"/>
    </location>
</feature>
<gene>
    <name evidence="2" type="ORF">F2Q69_00059179</name>
</gene>
<organism evidence="2 3">
    <name type="scientific">Brassica cretica</name>
    <name type="common">Mustard</name>
    <dbReference type="NCBI Taxonomy" id="69181"/>
    <lineage>
        <taxon>Eukaryota</taxon>
        <taxon>Viridiplantae</taxon>
        <taxon>Streptophyta</taxon>
        <taxon>Embryophyta</taxon>
        <taxon>Tracheophyta</taxon>
        <taxon>Spermatophyta</taxon>
        <taxon>Magnoliopsida</taxon>
        <taxon>eudicotyledons</taxon>
        <taxon>Gunneridae</taxon>
        <taxon>Pentapetalae</taxon>
        <taxon>rosids</taxon>
        <taxon>malvids</taxon>
        <taxon>Brassicales</taxon>
        <taxon>Brassicaceae</taxon>
        <taxon>Brassiceae</taxon>
        <taxon>Brassica</taxon>
    </lineage>
</organism>
<reference evidence="2" key="1">
    <citation type="submission" date="2019-12" db="EMBL/GenBank/DDBJ databases">
        <title>Genome sequencing and annotation of Brassica cretica.</title>
        <authorList>
            <person name="Studholme D.J."/>
            <person name="Sarris P."/>
        </authorList>
    </citation>
    <scope>NUCLEOTIDE SEQUENCE</scope>
    <source>
        <strain evidence="2">PFS-109/04</strain>
        <tissue evidence="2">Leaf</tissue>
    </source>
</reference>
<evidence type="ECO:0000313" key="2">
    <source>
        <dbReference type="EMBL" id="KAF3572419.1"/>
    </source>
</evidence>
<sequence>MRGKNSKGRITTRSIRIKAEPRVIRGLAIRDTTKTPFASSTRPEGTPRLTAKSWERDWPRSYELESSPK</sequence>
<dbReference type="Proteomes" id="UP000712600">
    <property type="component" value="Unassembled WGS sequence"/>
</dbReference>
<dbReference type="AlphaFoldDB" id="A0A8S9RI07"/>
<protein>
    <submittedName>
        <fullName evidence="2">Uncharacterized protein</fullName>
    </submittedName>
</protein>
<feature type="compositionally biased region" description="Polar residues" evidence="1">
    <location>
        <begin position="34"/>
        <end position="43"/>
    </location>
</feature>
<evidence type="ECO:0000313" key="3">
    <source>
        <dbReference type="Proteomes" id="UP000712600"/>
    </source>
</evidence>
<dbReference type="EMBL" id="QGKX02000095">
    <property type="protein sequence ID" value="KAF3572419.1"/>
    <property type="molecule type" value="Genomic_DNA"/>
</dbReference>